<dbReference type="GO" id="GO:0009252">
    <property type="term" value="P:peptidoglycan biosynthetic process"/>
    <property type="evidence" value="ECO:0007669"/>
    <property type="project" value="UniProtKB-KW"/>
</dbReference>
<evidence type="ECO:0000256" key="15">
    <source>
        <dbReference type="ARBA" id="ARBA00034000"/>
    </source>
</evidence>
<comment type="caution">
    <text evidence="20">The sequence shown here is derived from an EMBL/GenBank/DDBJ whole genome shotgun (WGS) entry which is preliminary data.</text>
</comment>
<dbReference type="InterPro" id="IPR012338">
    <property type="entry name" value="Beta-lactam/transpept-like"/>
</dbReference>
<dbReference type="GO" id="GO:0008658">
    <property type="term" value="F:penicillin binding"/>
    <property type="evidence" value="ECO:0007669"/>
    <property type="project" value="InterPro"/>
</dbReference>
<feature type="domain" description="Glycosyl transferase family 51" evidence="19">
    <location>
        <begin position="63"/>
        <end position="237"/>
    </location>
</feature>
<evidence type="ECO:0000256" key="3">
    <source>
        <dbReference type="ARBA" id="ARBA00007739"/>
    </source>
</evidence>
<organism evidence="20 21">
    <name type="scientific">Candidatus Campbellbacteria bacterium CG22_combo_CG10-13_8_21_14_all_36_13</name>
    <dbReference type="NCBI Taxonomy" id="1974529"/>
    <lineage>
        <taxon>Bacteria</taxon>
        <taxon>Candidatus Campbelliibacteriota</taxon>
    </lineage>
</organism>
<dbReference type="GO" id="GO:0009002">
    <property type="term" value="F:serine-type D-Ala-D-Ala carboxypeptidase activity"/>
    <property type="evidence" value="ECO:0007669"/>
    <property type="project" value="UniProtKB-EC"/>
</dbReference>
<evidence type="ECO:0000259" key="19">
    <source>
        <dbReference type="Pfam" id="PF00912"/>
    </source>
</evidence>
<name>A0A2H0E0G6_9BACT</name>
<evidence type="ECO:0000256" key="5">
    <source>
        <dbReference type="ARBA" id="ARBA00022645"/>
    </source>
</evidence>
<dbReference type="GO" id="GO:0030288">
    <property type="term" value="C:outer membrane-bounded periplasmic space"/>
    <property type="evidence" value="ECO:0007669"/>
    <property type="project" value="TreeGrafter"/>
</dbReference>
<evidence type="ECO:0000256" key="1">
    <source>
        <dbReference type="ARBA" id="ARBA00004236"/>
    </source>
</evidence>
<dbReference type="InterPro" id="IPR050396">
    <property type="entry name" value="Glycosyltr_51/Transpeptidase"/>
</dbReference>
<dbReference type="GO" id="GO:0008360">
    <property type="term" value="P:regulation of cell shape"/>
    <property type="evidence" value="ECO:0007669"/>
    <property type="project" value="UniProtKB-KW"/>
</dbReference>
<dbReference type="GO" id="GO:0008955">
    <property type="term" value="F:peptidoglycan glycosyltransferase activity"/>
    <property type="evidence" value="ECO:0007669"/>
    <property type="project" value="UniProtKB-EC"/>
</dbReference>
<keyword evidence="9" id="KW-0378">Hydrolase</keyword>
<dbReference type="Gene3D" id="1.10.3810.10">
    <property type="entry name" value="Biosynthetic peptidoglycan transglycosylase-like"/>
    <property type="match status" value="1"/>
</dbReference>
<evidence type="ECO:0000256" key="12">
    <source>
        <dbReference type="ARBA" id="ARBA00023136"/>
    </source>
</evidence>
<dbReference type="InterPro" id="IPR036950">
    <property type="entry name" value="PBP_transglycosylase"/>
</dbReference>
<evidence type="ECO:0000313" key="21">
    <source>
        <dbReference type="Proteomes" id="UP000231143"/>
    </source>
</evidence>
<evidence type="ECO:0000256" key="2">
    <source>
        <dbReference type="ARBA" id="ARBA00007090"/>
    </source>
</evidence>
<keyword evidence="5" id="KW-0121">Carboxypeptidase</keyword>
<dbReference type="FunFam" id="1.10.3810.10:FF:000001">
    <property type="entry name" value="Penicillin-binding protein 1A"/>
    <property type="match status" value="1"/>
</dbReference>
<keyword evidence="11" id="KW-0573">Peptidoglycan synthesis</keyword>
<keyword evidence="7" id="KW-0328">Glycosyltransferase</keyword>
<evidence type="ECO:0000256" key="6">
    <source>
        <dbReference type="ARBA" id="ARBA00022670"/>
    </source>
</evidence>
<proteinExistence type="inferred from homology"/>
<dbReference type="PANTHER" id="PTHR32282:SF11">
    <property type="entry name" value="PENICILLIN-BINDING PROTEIN 1B"/>
    <property type="match status" value="1"/>
</dbReference>
<dbReference type="GO" id="GO:0071555">
    <property type="term" value="P:cell wall organization"/>
    <property type="evidence" value="ECO:0007669"/>
    <property type="project" value="UniProtKB-KW"/>
</dbReference>
<feature type="transmembrane region" description="Helical" evidence="17">
    <location>
        <begin position="12"/>
        <end position="32"/>
    </location>
</feature>
<evidence type="ECO:0000256" key="10">
    <source>
        <dbReference type="ARBA" id="ARBA00022960"/>
    </source>
</evidence>
<evidence type="ECO:0000256" key="17">
    <source>
        <dbReference type="SAM" id="Phobius"/>
    </source>
</evidence>
<dbReference type="PANTHER" id="PTHR32282">
    <property type="entry name" value="BINDING PROTEIN TRANSPEPTIDASE, PUTATIVE-RELATED"/>
    <property type="match status" value="1"/>
</dbReference>
<evidence type="ECO:0000256" key="11">
    <source>
        <dbReference type="ARBA" id="ARBA00022984"/>
    </source>
</evidence>
<accession>A0A2H0E0G6</accession>
<keyword evidence="17" id="KW-0812">Transmembrane</keyword>
<keyword evidence="6" id="KW-0645">Protease</keyword>
<keyword evidence="14" id="KW-0961">Cell wall biogenesis/degradation</keyword>
<keyword evidence="12 17" id="KW-0472">Membrane</keyword>
<dbReference type="Pfam" id="PF00912">
    <property type="entry name" value="Transgly"/>
    <property type="match status" value="1"/>
</dbReference>
<keyword evidence="13" id="KW-0511">Multifunctional enzyme</keyword>
<comment type="similarity">
    <text evidence="2">In the C-terminal section; belongs to the transpeptidase family.</text>
</comment>
<dbReference type="EMBL" id="PCTT01000003">
    <property type="protein sequence ID" value="PIP87439.1"/>
    <property type="molecule type" value="Genomic_DNA"/>
</dbReference>
<keyword evidence="4" id="KW-1003">Cell membrane</keyword>
<evidence type="ECO:0000256" key="8">
    <source>
        <dbReference type="ARBA" id="ARBA00022679"/>
    </source>
</evidence>
<dbReference type="GO" id="GO:0006508">
    <property type="term" value="P:proteolysis"/>
    <property type="evidence" value="ECO:0007669"/>
    <property type="project" value="UniProtKB-KW"/>
</dbReference>
<protein>
    <submittedName>
        <fullName evidence="20">Penicillin-binding protein</fullName>
    </submittedName>
</protein>
<evidence type="ECO:0000259" key="18">
    <source>
        <dbReference type="Pfam" id="PF00905"/>
    </source>
</evidence>
<sequence>MAKNQKKSKLLLVFKFLLVIGVFFAGVVVFWLSSFDIPDLTSFEERKVVQSTKIYDKTGEVLLYEFNSNDIKRTVVSGDQISRYIKNATIAVEDADFYQHIGIRPLATIRAVFLQPLKGKGVQGGSTITQQVIKNSLLTSEKKISRKLKEWILALRIEQVLTKDQILELYLNETPYGGSIYGVGEASETFFGVSSSDVTLAQAAYLAALPQAPTYYSPYGNNKEDLNNRKNFVLSRMFENRFITKEEYDDAISEAVDFIPRATLGIRAPHFVFFIGEYLEQKYGPRVLEEGGLRIITTLDYSLQEKAEKIVREYALQNAESFNAENASLVAIDPKTGGILVMVGSRDYFDEKIDGNFNVAVSHRQPGSSFKPFVYATAFMKGYTPETVVFDLKTQFSTQCSPSGVKLTASAVCYTPVNYDGIYRGPITFREALAQSINIPAIKALYLAGLNDSLRTAKDMGISSLTNVDQYGLTLVLGGGEVSLLEMASAYGVFANDGVRNQYNSISRIEDSSGVVIETTKTQPKQAIPVNVARTISDILSDNTARTPAFGSNSPLYFASRDVAVKTGTTNDYKDAWTVGYTPNIAVAAWAGNNNNTSMEKKVAGFIITPLWRAFMNEALAVLPDERFKNPDSIDKTKLPPMLRGVWQGGKSYFIDSLSGKLATELTPKETLKEIVLLDPHTILYWVNKDNPVSDEAVNPENYSQYHLWEYAVQNWVNKMGYTKQDESLVPKEYDDIHIENNLPKISIVGLQNKYTQDSQISFSINSNGVYPINNIEIFFAGRYVGSITKPPFNYSFSIKDFSTQQNNELKVVATDIVYNKKEVVENISVQ</sequence>
<dbReference type="Pfam" id="PF00905">
    <property type="entry name" value="Transpeptidase"/>
    <property type="match status" value="1"/>
</dbReference>
<dbReference type="InterPro" id="IPR001460">
    <property type="entry name" value="PCN-bd_Tpept"/>
</dbReference>
<evidence type="ECO:0000256" key="16">
    <source>
        <dbReference type="ARBA" id="ARBA00049902"/>
    </source>
</evidence>
<comment type="subcellular location">
    <subcellularLocation>
        <location evidence="1">Cell membrane</location>
    </subcellularLocation>
</comment>
<dbReference type="InterPro" id="IPR023346">
    <property type="entry name" value="Lysozyme-like_dom_sf"/>
</dbReference>
<evidence type="ECO:0000256" key="14">
    <source>
        <dbReference type="ARBA" id="ARBA00023316"/>
    </source>
</evidence>
<evidence type="ECO:0000256" key="7">
    <source>
        <dbReference type="ARBA" id="ARBA00022676"/>
    </source>
</evidence>
<dbReference type="Proteomes" id="UP000231143">
    <property type="component" value="Unassembled WGS sequence"/>
</dbReference>
<gene>
    <name evidence="20" type="ORF">COW81_00190</name>
</gene>
<comment type="catalytic activity">
    <reaction evidence="16">
        <text>[GlcNAc-(1-&gt;4)-Mur2Ac(oyl-L-Ala-gamma-D-Glu-L-Lys-D-Ala-D-Ala)](n)-di-trans,octa-cis-undecaprenyl diphosphate + beta-D-GlcNAc-(1-&gt;4)-Mur2Ac(oyl-L-Ala-gamma-D-Glu-L-Lys-D-Ala-D-Ala)-di-trans,octa-cis-undecaprenyl diphosphate = [GlcNAc-(1-&gt;4)-Mur2Ac(oyl-L-Ala-gamma-D-Glu-L-Lys-D-Ala-D-Ala)](n+1)-di-trans,octa-cis-undecaprenyl diphosphate + di-trans,octa-cis-undecaprenyl diphosphate + H(+)</text>
        <dbReference type="Rhea" id="RHEA:23708"/>
        <dbReference type="Rhea" id="RHEA-COMP:9602"/>
        <dbReference type="Rhea" id="RHEA-COMP:9603"/>
        <dbReference type="ChEBI" id="CHEBI:15378"/>
        <dbReference type="ChEBI" id="CHEBI:58405"/>
        <dbReference type="ChEBI" id="CHEBI:60033"/>
        <dbReference type="ChEBI" id="CHEBI:78435"/>
        <dbReference type="EC" id="2.4.99.28"/>
    </reaction>
</comment>
<comment type="catalytic activity">
    <reaction evidence="15">
        <text>Preferential cleavage: (Ac)2-L-Lys-D-Ala-|-D-Ala. Also transpeptidation of peptidyl-alanyl moieties that are N-acyl substituents of D-alanine.</text>
        <dbReference type="EC" id="3.4.16.4"/>
    </reaction>
</comment>
<comment type="similarity">
    <text evidence="3">In the N-terminal section; belongs to the glycosyltransferase 51 family.</text>
</comment>
<evidence type="ECO:0000256" key="13">
    <source>
        <dbReference type="ARBA" id="ARBA00023268"/>
    </source>
</evidence>
<reference evidence="20 21" key="1">
    <citation type="submission" date="2017-09" db="EMBL/GenBank/DDBJ databases">
        <title>Depth-based differentiation of microbial function through sediment-hosted aquifers and enrichment of novel symbionts in the deep terrestrial subsurface.</title>
        <authorList>
            <person name="Probst A.J."/>
            <person name="Ladd B."/>
            <person name="Jarett J.K."/>
            <person name="Geller-Mcgrath D.E."/>
            <person name="Sieber C.M."/>
            <person name="Emerson J.B."/>
            <person name="Anantharaman K."/>
            <person name="Thomas B.C."/>
            <person name="Malmstrom R."/>
            <person name="Stieglmeier M."/>
            <person name="Klingl A."/>
            <person name="Woyke T."/>
            <person name="Ryan C.M."/>
            <person name="Banfield J.F."/>
        </authorList>
    </citation>
    <scope>NUCLEOTIDE SEQUENCE [LARGE SCALE GENOMIC DNA]</scope>
    <source>
        <strain evidence="20">CG22_combo_CG10-13_8_21_14_all_36_13</strain>
    </source>
</reference>
<dbReference type="InterPro" id="IPR001264">
    <property type="entry name" value="Glyco_trans_51"/>
</dbReference>
<keyword evidence="10" id="KW-0133">Cell shape</keyword>
<dbReference type="AlphaFoldDB" id="A0A2H0E0G6"/>
<dbReference type="SUPFAM" id="SSF53955">
    <property type="entry name" value="Lysozyme-like"/>
    <property type="match status" value="1"/>
</dbReference>
<evidence type="ECO:0000256" key="4">
    <source>
        <dbReference type="ARBA" id="ARBA00022475"/>
    </source>
</evidence>
<evidence type="ECO:0000313" key="20">
    <source>
        <dbReference type="EMBL" id="PIP87439.1"/>
    </source>
</evidence>
<dbReference type="Gene3D" id="3.40.710.10">
    <property type="entry name" value="DD-peptidase/beta-lactamase superfamily"/>
    <property type="match status" value="1"/>
</dbReference>
<keyword evidence="17" id="KW-1133">Transmembrane helix</keyword>
<dbReference type="GO" id="GO:0005886">
    <property type="term" value="C:plasma membrane"/>
    <property type="evidence" value="ECO:0007669"/>
    <property type="project" value="UniProtKB-SubCell"/>
</dbReference>
<keyword evidence="8" id="KW-0808">Transferase</keyword>
<feature type="domain" description="Penicillin-binding protein transpeptidase" evidence="18">
    <location>
        <begin position="328"/>
        <end position="605"/>
    </location>
</feature>
<dbReference type="SUPFAM" id="SSF56601">
    <property type="entry name" value="beta-lactamase/transpeptidase-like"/>
    <property type="match status" value="1"/>
</dbReference>
<evidence type="ECO:0000256" key="9">
    <source>
        <dbReference type="ARBA" id="ARBA00022801"/>
    </source>
</evidence>